<dbReference type="RefSeq" id="WP_127698124.1">
    <property type="nucleotide sequence ID" value="NZ_SACS01000004.1"/>
</dbReference>
<dbReference type="PANTHER" id="PTHR43460">
    <property type="entry name" value="METHYLTRANSFERASE"/>
    <property type="match status" value="1"/>
</dbReference>
<gene>
    <name evidence="5" type="ORF">EOE67_05965</name>
</gene>
<dbReference type="InterPro" id="IPR016718">
    <property type="entry name" value="rRNA_m1G-MeTrfase_A_prd"/>
</dbReference>
<keyword evidence="5" id="KW-0808">Transferase</keyword>
<dbReference type="GO" id="GO:0046872">
    <property type="term" value="F:metal ion binding"/>
    <property type="evidence" value="ECO:0007669"/>
    <property type="project" value="UniProtKB-KW"/>
</dbReference>
<dbReference type="Pfam" id="PF13847">
    <property type="entry name" value="Methyltransf_31"/>
    <property type="match status" value="1"/>
</dbReference>
<dbReference type="NCBIfam" id="NF008300">
    <property type="entry name" value="PRK11088.1"/>
    <property type="match status" value="1"/>
</dbReference>
<evidence type="ECO:0000259" key="4">
    <source>
        <dbReference type="Pfam" id="PF21302"/>
    </source>
</evidence>
<sequence>MYRCPLCQLSLQSSPSGYQCPNRHQFDRAKEGYVNLLPVQQKKSLDPGDSAEMIQARRSFLEAGFYQPLSDAVNKMLASVLQQQTAPSILDIGCGEGYYSNRLQHFIQQQQLAALPTTDPAPAVTLCGIDISKAAIKAAAKKYRQLQFAVASSYHLPFADQSFSALLRIYAPSQSSELARVCKASGWLCTVTPAPQHLIELKQKIYQEPRLHSAEIAEEAGFSHQQRQQLSWHWQPQSPTQLEQLLQMIPLGYRLTAEVRQHLMHELPAVTLDFYLDLYQRQ</sequence>
<dbReference type="InterPro" id="IPR048647">
    <property type="entry name" value="RlmA_N"/>
</dbReference>
<evidence type="ECO:0000313" key="5">
    <source>
        <dbReference type="EMBL" id="RVU40587.1"/>
    </source>
</evidence>
<feature type="binding site" evidence="2">
    <location>
        <position position="66"/>
    </location>
    <ligand>
        <name>S-adenosyl-L-methionine</name>
        <dbReference type="ChEBI" id="CHEBI:59789"/>
    </ligand>
</feature>
<keyword evidence="2" id="KW-0949">S-adenosyl-L-methionine</keyword>
<keyword evidence="1" id="KW-0862">Zinc</keyword>
<dbReference type="Gene3D" id="3.40.50.150">
    <property type="entry name" value="Vaccinia Virus protein VP39"/>
    <property type="match status" value="1"/>
</dbReference>
<dbReference type="PANTHER" id="PTHR43460:SF1">
    <property type="entry name" value="METHYLTRANSFERASE TYPE 11 DOMAIN-CONTAINING PROTEIN"/>
    <property type="match status" value="1"/>
</dbReference>
<dbReference type="SUPFAM" id="SSF53335">
    <property type="entry name" value="S-adenosyl-L-methionine-dependent methyltransferases"/>
    <property type="match status" value="1"/>
</dbReference>
<proteinExistence type="predicted"/>
<feature type="domain" description="Methyltransferase" evidence="3">
    <location>
        <begin position="88"/>
        <end position="211"/>
    </location>
</feature>
<protein>
    <submittedName>
        <fullName evidence="5">23S rRNA (Guanine(745)-N(1))-methyltransferase</fullName>
        <ecNumber evidence="5">2.1.1.187</ecNumber>
    </submittedName>
</protein>
<feature type="binding site" evidence="1">
    <location>
        <position position="7"/>
    </location>
    <ligand>
        <name>Zn(2+)</name>
        <dbReference type="ChEBI" id="CHEBI:29105"/>
    </ligand>
</feature>
<feature type="domain" description="23S rRNA (guanine(745)-N(1))-methyltransferase N-terminal" evidence="4">
    <location>
        <begin position="2"/>
        <end position="44"/>
    </location>
</feature>
<keyword evidence="1" id="KW-0479">Metal-binding</keyword>
<feature type="binding site" evidence="1">
    <location>
        <position position="20"/>
    </location>
    <ligand>
        <name>Zn(2+)</name>
        <dbReference type="ChEBI" id="CHEBI:29105"/>
    </ligand>
</feature>
<evidence type="ECO:0000259" key="3">
    <source>
        <dbReference type="Pfam" id="PF13847"/>
    </source>
</evidence>
<evidence type="ECO:0000256" key="1">
    <source>
        <dbReference type="PIRSR" id="PIRSR018249-1"/>
    </source>
</evidence>
<dbReference type="GO" id="GO:0052911">
    <property type="term" value="F:23S rRNA (guanine(745)-N(1))-methyltransferase activity"/>
    <property type="evidence" value="ECO:0007669"/>
    <property type="project" value="UniProtKB-EC"/>
</dbReference>
<organism evidence="5 6">
    <name type="scientific">Rheinheimera riviphila</name>
    <dbReference type="NCBI Taxonomy" id="1834037"/>
    <lineage>
        <taxon>Bacteria</taxon>
        <taxon>Pseudomonadati</taxon>
        <taxon>Pseudomonadota</taxon>
        <taxon>Gammaproteobacteria</taxon>
        <taxon>Chromatiales</taxon>
        <taxon>Chromatiaceae</taxon>
        <taxon>Rheinheimera</taxon>
    </lineage>
</organism>
<dbReference type="InterPro" id="IPR025714">
    <property type="entry name" value="Methyltranfer_dom"/>
</dbReference>
<feature type="binding site" evidence="2">
    <location>
        <position position="197"/>
    </location>
    <ligand>
        <name>S-adenosyl-L-methionine</name>
        <dbReference type="ChEBI" id="CHEBI:59789"/>
    </ligand>
</feature>
<evidence type="ECO:0000313" key="6">
    <source>
        <dbReference type="Proteomes" id="UP000283077"/>
    </source>
</evidence>
<feature type="binding site" evidence="1">
    <location>
        <position position="24"/>
    </location>
    <ligand>
        <name>Zn(2+)</name>
        <dbReference type="ChEBI" id="CHEBI:29105"/>
    </ligand>
</feature>
<dbReference type="AlphaFoldDB" id="A0A437R1L1"/>
<accession>A0A437R1L1</accession>
<dbReference type="OrthoDB" id="108476at2"/>
<dbReference type="PIRSF" id="PIRSF018249">
    <property type="entry name" value="MyrA_prd"/>
    <property type="match status" value="1"/>
</dbReference>
<keyword evidence="5" id="KW-0489">Methyltransferase</keyword>
<evidence type="ECO:0000256" key="2">
    <source>
        <dbReference type="PIRSR" id="PIRSR018249-2"/>
    </source>
</evidence>
<feature type="binding site" evidence="2">
    <location>
        <begin position="96"/>
        <end position="97"/>
    </location>
    <ligand>
        <name>S-adenosyl-L-methionine</name>
        <dbReference type="ChEBI" id="CHEBI:59789"/>
    </ligand>
</feature>
<name>A0A437R1L1_9GAMM</name>
<dbReference type="Proteomes" id="UP000283077">
    <property type="component" value="Unassembled WGS sequence"/>
</dbReference>
<dbReference type="Pfam" id="PF21302">
    <property type="entry name" value="Zn_ribbon_RlmA"/>
    <property type="match status" value="1"/>
</dbReference>
<keyword evidence="6" id="KW-1185">Reference proteome</keyword>
<dbReference type="InterPro" id="IPR052939">
    <property type="entry name" value="23S_rRNA_MeTrnsfrase_RlmA"/>
</dbReference>
<feature type="binding site" evidence="1">
    <location>
        <position position="4"/>
    </location>
    <ligand>
        <name>Zn(2+)</name>
        <dbReference type="ChEBI" id="CHEBI:29105"/>
    </ligand>
</feature>
<dbReference type="InterPro" id="IPR029063">
    <property type="entry name" value="SAM-dependent_MTases_sf"/>
</dbReference>
<reference evidence="5 6" key="1">
    <citation type="submission" date="2019-01" db="EMBL/GenBank/DDBJ databases">
        <authorList>
            <person name="Chen W.-M."/>
        </authorList>
    </citation>
    <scope>NUCLEOTIDE SEQUENCE [LARGE SCALE GENOMIC DNA]</scope>
    <source>
        <strain evidence="5 6">KYPC3</strain>
    </source>
</reference>
<dbReference type="EC" id="2.1.1.187" evidence="5"/>
<comment type="caution">
    <text evidence="5">The sequence shown here is derived from an EMBL/GenBank/DDBJ whole genome shotgun (WGS) entry which is preliminary data.</text>
</comment>
<dbReference type="EMBL" id="SACS01000004">
    <property type="protein sequence ID" value="RVU40587.1"/>
    <property type="molecule type" value="Genomic_DNA"/>
</dbReference>